<dbReference type="PANTHER" id="PTHR28241:SF1">
    <property type="entry name" value="MITOCHONDRIAL IMPORT PROTEIN 1"/>
    <property type="match status" value="1"/>
</dbReference>
<feature type="compositionally biased region" description="Low complexity" evidence="1">
    <location>
        <begin position="125"/>
        <end position="138"/>
    </location>
</feature>
<accession>A0A0F7STT7</accession>
<feature type="region of interest" description="Disordered" evidence="1">
    <location>
        <begin position="213"/>
        <end position="250"/>
    </location>
</feature>
<evidence type="ECO:0000256" key="1">
    <source>
        <dbReference type="SAM" id="MobiDB-lite"/>
    </source>
</evidence>
<dbReference type="AlphaFoldDB" id="A0A0F7STT7"/>
<keyword evidence="2" id="KW-0472">Membrane</keyword>
<organism evidence="3">
    <name type="scientific">Phaffia rhodozyma</name>
    <name type="common">Yeast</name>
    <name type="synonym">Xanthophyllomyces dendrorhous</name>
    <dbReference type="NCBI Taxonomy" id="264483"/>
    <lineage>
        <taxon>Eukaryota</taxon>
        <taxon>Fungi</taxon>
        <taxon>Dikarya</taxon>
        <taxon>Basidiomycota</taxon>
        <taxon>Agaricomycotina</taxon>
        <taxon>Tremellomycetes</taxon>
        <taxon>Cystofilobasidiales</taxon>
        <taxon>Mrakiaceae</taxon>
        <taxon>Phaffia</taxon>
    </lineage>
</organism>
<feature type="compositionally biased region" description="Basic and acidic residues" evidence="1">
    <location>
        <begin position="34"/>
        <end position="49"/>
    </location>
</feature>
<feature type="region of interest" description="Disordered" evidence="1">
    <location>
        <begin position="1"/>
        <end position="94"/>
    </location>
</feature>
<dbReference type="GO" id="GO:0045040">
    <property type="term" value="P:protein insertion into mitochondrial outer membrane"/>
    <property type="evidence" value="ECO:0007669"/>
    <property type="project" value="TreeGrafter"/>
</dbReference>
<sequence length="466" mass="49133">MSEEQISYAAAAAHAPDPEHNVVHVEEEQPISPVEEKPINEQTEQKAEAAEQEPVVSQVDAEPVSEDNAALEAEVANTNSEEKPLGREEDIVQPEEEVISIPADDVLGTAVLTSFNIPPPPAPKPSSSSAPSTSTAEPLPAPIASLPDSSGPPGNSADIGPDGSPDEKIKLEKSKTEFDALNRKWKEESKIAREKAEASRAYWEKFYEEEAKRKKAAEKETKVKQEPVKAAKEAEEKSNLNGSGLAKELNLDGRDGVLGAAKIEAKVDGQDQDALQRDGKAWRGLDALDNAKPSQDQRTVGDVKLVDGQAVMTVDSAVASDPNPNNESALTSLPATTSSASSPSSAPSASKPTVDDAIINSADLPIEHYLASSTSSALTPPSLTLALFSSKYLPLRRRALLAFACLGINVLLPFIGGMMAGFGEITAKGLQSYVKETFFVGRVGLSGVGPGGKVALTTNPMPGAFP</sequence>
<evidence type="ECO:0000313" key="3">
    <source>
        <dbReference type="EMBL" id="CED83393.1"/>
    </source>
</evidence>
<feature type="region of interest" description="Disordered" evidence="1">
    <location>
        <begin position="112"/>
        <end position="176"/>
    </location>
</feature>
<reference evidence="3" key="1">
    <citation type="submission" date="2014-08" db="EMBL/GenBank/DDBJ databases">
        <authorList>
            <person name="Sharma Rahul"/>
            <person name="Thines Marco"/>
        </authorList>
    </citation>
    <scope>NUCLEOTIDE SEQUENCE</scope>
</reference>
<feature type="compositionally biased region" description="Basic and acidic residues" evidence="1">
    <location>
        <begin position="165"/>
        <end position="176"/>
    </location>
</feature>
<feature type="compositionally biased region" description="Basic and acidic residues" evidence="1">
    <location>
        <begin position="80"/>
        <end position="90"/>
    </location>
</feature>
<name>A0A0F7STT7_PHARH</name>
<feature type="compositionally biased region" description="Basic and acidic residues" evidence="1">
    <location>
        <begin position="213"/>
        <end position="238"/>
    </location>
</feature>
<feature type="compositionally biased region" description="Low complexity" evidence="1">
    <location>
        <begin position="328"/>
        <end position="350"/>
    </location>
</feature>
<dbReference type="PANTHER" id="PTHR28241">
    <property type="entry name" value="MITOCHONDRIAL IMPORT PROTEIN 1"/>
    <property type="match status" value="1"/>
</dbReference>
<dbReference type="GO" id="GO:0005741">
    <property type="term" value="C:mitochondrial outer membrane"/>
    <property type="evidence" value="ECO:0007669"/>
    <property type="project" value="InterPro"/>
</dbReference>
<dbReference type="EMBL" id="LN483142">
    <property type="protein sequence ID" value="CED83393.1"/>
    <property type="molecule type" value="Genomic_DNA"/>
</dbReference>
<protein>
    <submittedName>
        <fullName evidence="3">Outer membrane protein, MIM1/TOM13, mitochondrial</fullName>
    </submittedName>
</protein>
<keyword evidence="2" id="KW-1133">Transmembrane helix</keyword>
<proteinExistence type="predicted"/>
<feature type="transmembrane region" description="Helical" evidence="2">
    <location>
        <begin position="400"/>
        <end position="422"/>
    </location>
</feature>
<dbReference type="Pfam" id="PF08219">
    <property type="entry name" value="TOM13"/>
    <property type="match status" value="1"/>
</dbReference>
<dbReference type="InterPro" id="IPR013262">
    <property type="entry name" value="OMP_MIM1/TOM13_mt"/>
</dbReference>
<feature type="region of interest" description="Disordered" evidence="1">
    <location>
        <begin position="316"/>
        <end position="353"/>
    </location>
</feature>
<keyword evidence="2" id="KW-0812">Transmembrane</keyword>
<evidence type="ECO:0000256" key="2">
    <source>
        <dbReference type="SAM" id="Phobius"/>
    </source>
</evidence>
<dbReference type="GO" id="GO:0070096">
    <property type="term" value="P:mitochondrial outer membrane translocase complex assembly"/>
    <property type="evidence" value="ECO:0007669"/>
    <property type="project" value="TreeGrafter"/>
</dbReference>
<feature type="compositionally biased region" description="Basic and acidic residues" evidence="1">
    <location>
        <begin position="16"/>
        <end position="27"/>
    </location>
</feature>